<protein>
    <recommendedName>
        <fullName evidence="4">Copper transport protein</fullName>
    </recommendedName>
</protein>
<dbReference type="InterPro" id="IPR007274">
    <property type="entry name" value="Cop_transporter"/>
</dbReference>
<dbReference type="GO" id="GO:0005375">
    <property type="term" value="F:copper ion transmembrane transporter activity"/>
    <property type="evidence" value="ECO:0007669"/>
    <property type="project" value="UniProtKB-UniRule"/>
</dbReference>
<keyword evidence="4" id="KW-0813">Transport</keyword>
<evidence type="ECO:0000256" key="2">
    <source>
        <dbReference type="ARBA" id="ARBA00022989"/>
    </source>
</evidence>
<keyword evidence="2 4" id="KW-1133">Transmembrane helix</keyword>
<keyword evidence="1 4" id="KW-0812">Transmembrane</keyword>
<accession>A0A8J2IHB2</accession>
<dbReference type="GO" id="GO:0016020">
    <property type="term" value="C:membrane"/>
    <property type="evidence" value="ECO:0007669"/>
    <property type="project" value="UniProtKB-SubCell"/>
</dbReference>
<dbReference type="PANTHER" id="PTHR12483">
    <property type="entry name" value="SOLUTE CARRIER FAMILY 31 COPPER TRANSPORTERS"/>
    <property type="match status" value="1"/>
</dbReference>
<comment type="similarity">
    <text evidence="4">Belongs to the copper transporter (Ctr) (TC 1.A.56) family. SLC31A subfamily.</text>
</comment>
<feature type="transmembrane region" description="Helical" evidence="4">
    <location>
        <begin position="187"/>
        <end position="203"/>
    </location>
</feature>
<name>A0A8J2IHB2_FUSEQ</name>
<feature type="transmembrane region" description="Helical" evidence="4">
    <location>
        <begin position="59"/>
        <end position="77"/>
    </location>
</feature>
<keyword evidence="4" id="KW-0187">Copper transport</keyword>
<comment type="subcellular location">
    <subcellularLocation>
        <location evidence="4">Membrane</location>
        <topology evidence="4">Multi-pass membrane protein</topology>
    </subcellularLocation>
</comment>
<evidence type="ECO:0000256" key="4">
    <source>
        <dbReference type="RuleBase" id="RU367022"/>
    </source>
</evidence>
<proteinExistence type="inferred from homology"/>
<reference evidence="5" key="1">
    <citation type="submission" date="2021-05" db="EMBL/GenBank/DDBJ databases">
        <authorList>
            <person name="Khan N."/>
        </authorList>
    </citation>
    <scope>NUCLEOTIDE SEQUENCE</scope>
</reference>
<feature type="transmembrane region" description="Helical" evidence="4">
    <location>
        <begin position="164"/>
        <end position="181"/>
    </location>
</feature>
<keyword evidence="3 4" id="KW-0472">Membrane</keyword>
<keyword evidence="4" id="KW-0406">Ion transport</keyword>
<evidence type="ECO:0000313" key="5">
    <source>
        <dbReference type="EMBL" id="CAG7554461.1"/>
    </source>
</evidence>
<dbReference type="PANTHER" id="PTHR12483:SF115">
    <property type="entry name" value="COPPER TRANSPORT PROTEIN"/>
    <property type="match status" value="1"/>
</dbReference>
<comment type="caution">
    <text evidence="5">The sequence shown here is derived from an EMBL/GenBank/DDBJ whole genome shotgun (WGS) entry which is preliminary data.</text>
</comment>
<evidence type="ECO:0000256" key="1">
    <source>
        <dbReference type="ARBA" id="ARBA00022692"/>
    </source>
</evidence>
<dbReference type="Pfam" id="PF04145">
    <property type="entry name" value="Ctr"/>
    <property type="match status" value="1"/>
</dbReference>
<gene>
    <name evidence="5" type="ORF">FEQUK3_LOCUS182</name>
</gene>
<dbReference type="Proteomes" id="UP000693738">
    <property type="component" value="Unassembled WGS sequence"/>
</dbReference>
<keyword evidence="4" id="KW-0186">Copper</keyword>
<dbReference type="EMBL" id="CAJSTJ010000011">
    <property type="protein sequence ID" value="CAG7554461.1"/>
    <property type="molecule type" value="Genomic_DNA"/>
</dbReference>
<dbReference type="AlphaFoldDB" id="A0A8J2IHB2"/>
<sequence length="216" mass="24391">MDHAHMDHSSMDHGGMDHGGMDHGHGGMKDMCSMNMLFTWDATNLCIVFRQWHVRSTTSLLFSLVAVILLAMGYEALRSLSRRYEQALDNRVRAAPSKLLFLCPHPLHGHCTQETPRTKENRMLRYILLPFLPRGLDGPVTESTPILPGQSQGQADQRAHLIKAILYALQNFYAFMLMLVFMTYNGWVMISVSLGAFLGYLFFGQKTSATKENACH</sequence>
<organism evidence="5 6">
    <name type="scientific">Fusarium equiseti</name>
    <name type="common">Fusarium scirpi</name>
    <dbReference type="NCBI Taxonomy" id="61235"/>
    <lineage>
        <taxon>Eukaryota</taxon>
        <taxon>Fungi</taxon>
        <taxon>Dikarya</taxon>
        <taxon>Ascomycota</taxon>
        <taxon>Pezizomycotina</taxon>
        <taxon>Sordariomycetes</taxon>
        <taxon>Hypocreomycetidae</taxon>
        <taxon>Hypocreales</taxon>
        <taxon>Nectriaceae</taxon>
        <taxon>Fusarium</taxon>
        <taxon>Fusarium incarnatum-equiseti species complex</taxon>
    </lineage>
</organism>
<evidence type="ECO:0000256" key="3">
    <source>
        <dbReference type="ARBA" id="ARBA00023136"/>
    </source>
</evidence>
<evidence type="ECO:0000313" key="6">
    <source>
        <dbReference type="Proteomes" id="UP000693738"/>
    </source>
</evidence>